<organism evidence="4 5">
    <name type="scientific">Aspergillus granulosus</name>
    <dbReference type="NCBI Taxonomy" id="176169"/>
    <lineage>
        <taxon>Eukaryota</taxon>
        <taxon>Fungi</taxon>
        <taxon>Dikarya</taxon>
        <taxon>Ascomycota</taxon>
        <taxon>Pezizomycotina</taxon>
        <taxon>Eurotiomycetes</taxon>
        <taxon>Eurotiomycetidae</taxon>
        <taxon>Eurotiales</taxon>
        <taxon>Aspergillaceae</taxon>
        <taxon>Aspergillus</taxon>
        <taxon>Aspergillus subgen. Nidulantes</taxon>
    </lineage>
</organism>
<protein>
    <recommendedName>
        <fullName evidence="3">Azaphilone pigments biosynthesis cluster protein L N-terminal domain-containing protein</fullName>
    </recommendedName>
</protein>
<evidence type="ECO:0000313" key="4">
    <source>
        <dbReference type="EMBL" id="KAL2815326.1"/>
    </source>
</evidence>
<accession>A0ABR4HIL3</accession>
<reference evidence="4 5" key="1">
    <citation type="submission" date="2024-07" db="EMBL/GenBank/DDBJ databases">
        <title>Section-level genome sequencing and comparative genomics of Aspergillus sections Usti and Cavernicolus.</title>
        <authorList>
            <consortium name="Lawrence Berkeley National Laboratory"/>
            <person name="Nybo J.L."/>
            <person name="Vesth T.C."/>
            <person name="Theobald S."/>
            <person name="Frisvad J.C."/>
            <person name="Larsen T.O."/>
            <person name="Kjaerboelling I."/>
            <person name="Rothschild-Mancinelli K."/>
            <person name="Lyhne E.K."/>
            <person name="Kogle M.E."/>
            <person name="Barry K."/>
            <person name="Clum A."/>
            <person name="Na H."/>
            <person name="Ledsgaard L."/>
            <person name="Lin J."/>
            <person name="Lipzen A."/>
            <person name="Kuo A."/>
            <person name="Riley R."/>
            <person name="Mondo S."/>
            <person name="Labutti K."/>
            <person name="Haridas S."/>
            <person name="Pangalinan J."/>
            <person name="Salamov A.A."/>
            <person name="Simmons B.A."/>
            <person name="Magnuson J.K."/>
            <person name="Chen J."/>
            <person name="Drula E."/>
            <person name="Henrissat B."/>
            <person name="Wiebenga A."/>
            <person name="Lubbers R.J."/>
            <person name="Gomes A.C."/>
            <person name="Makela M.R."/>
            <person name="Stajich J."/>
            <person name="Grigoriev I.V."/>
            <person name="Mortensen U.H."/>
            <person name="De Vries R.P."/>
            <person name="Baker S.E."/>
            <person name="Andersen M.R."/>
        </authorList>
    </citation>
    <scope>NUCLEOTIDE SEQUENCE [LARGE SCALE GENOMIC DNA]</scope>
    <source>
        <strain evidence="4 5">CBS 588.65</strain>
    </source>
</reference>
<evidence type="ECO:0000313" key="5">
    <source>
        <dbReference type="Proteomes" id="UP001610334"/>
    </source>
</evidence>
<dbReference type="EMBL" id="JBFXLT010000028">
    <property type="protein sequence ID" value="KAL2815326.1"/>
    <property type="molecule type" value="Genomic_DNA"/>
</dbReference>
<name>A0ABR4HIL3_9EURO</name>
<dbReference type="Proteomes" id="UP001610334">
    <property type="component" value="Unassembled WGS sequence"/>
</dbReference>
<proteinExistence type="predicted"/>
<evidence type="ECO:0000256" key="1">
    <source>
        <dbReference type="SAM" id="Coils"/>
    </source>
</evidence>
<dbReference type="InterPro" id="IPR031348">
    <property type="entry name" value="PigL_N"/>
</dbReference>
<comment type="caution">
    <text evidence="4">The sequence shown here is derived from an EMBL/GenBank/DDBJ whole genome shotgun (WGS) entry which is preliminary data.</text>
</comment>
<keyword evidence="5" id="KW-1185">Reference proteome</keyword>
<evidence type="ECO:0000259" key="3">
    <source>
        <dbReference type="Pfam" id="PF17111"/>
    </source>
</evidence>
<keyword evidence="1" id="KW-0175">Coiled coil</keyword>
<dbReference type="Pfam" id="PF17111">
    <property type="entry name" value="PigL_N"/>
    <property type="match status" value="1"/>
</dbReference>
<feature type="region of interest" description="Disordered" evidence="2">
    <location>
        <begin position="172"/>
        <end position="191"/>
    </location>
</feature>
<feature type="domain" description="Azaphilone pigments biosynthesis cluster protein L N-terminal" evidence="3">
    <location>
        <begin position="3"/>
        <end position="209"/>
    </location>
</feature>
<gene>
    <name evidence="4" type="ORF">BJX63DRAFT_164281</name>
</gene>
<feature type="coiled-coil region" evidence="1">
    <location>
        <begin position="32"/>
        <end position="59"/>
    </location>
</feature>
<sequence>MGDPLSVASGVIALSGFALQATKSLFQTIEGIRSSKRSARELRDEVEALLQTLEVLTRLVTEYKVELSALKLPLFQCGVVCQELSDLISRCVKHPDGQKTSLRDWTRLQYRGEDITNYKNVLCNYKATINIALGGATFQSVAVTRQVLQDYKDMIKNTTADLQDRLDEIEDKLKSSSLPDEPNTATSREEVQKIEEERQSTTLCLEICKQVSGYIELYQFKRDGVGQAASPPQDNKAQANPNLGIARQIAQNSLTSCLQNMNAASARLQEHLNQLEASLKSTGNPPASYQVTCELQRIKEERETISHCLNICSDASSLSESTRMNIFEDISSLDDAQQVMVSTIGELLNAKRITTGMRSLQLMGQMSDETIQYISSRHISPGEKVEVGIEEDNRDNFKDRYGTGRPLRNERSGQMPGNIREHNSKPS</sequence>
<feature type="compositionally biased region" description="Polar residues" evidence="2">
    <location>
        <begin position="175"/>
        <end position="186"/>
    </location>
</feature>
<feature type="compositionally biased region" description="Basic and acidic residues" evidence="2">
    <location>
        <begin position="394"/>
        <end position="411"/>
    </location>
</feature>
<feature type="region of interest" description="Disordered" evidence="2">
    <location>
        <begin position="390"/>
        <end position="427"/>
    </location>
</feature>
<evidence type="ECO:0000256" key="2">
    <source>
        <dbReference type="SAM" id="MobiDB-lite"/>
    </source>
</evidence>